<feature type="compositionally biased region" description="Low complexity" evidence="3">
    <location>
        <begin position="294"/>
        <end position="306"/>
    </location>
</feature>
<keyword evidence="6" id="KW-1185">Reference proteome</keyword>
<evidence type="ECO:0000256" key="1">
    <source>
        <dbReference type="ARBA" id="ARBA00010274"/>
    </source>
</evidence>
<dbReference type="Gene3D" id="4.10.365.10">
    <property type="entry name" value="p27"/>
    <property type="match status" value="1"/>
</dbReference>
<comment type="similarity">
    <text evidence="1">Belongs to the CDI family. ICK/KRP subfamily.</text>
</comment>
<dbReference type="PANTHER" id="PTHR46776">
    <property type="entry name" value="CYCLIN-DEPENDENT KINASE INHIBITOR 4-RELATED"/>
    <property type="match status" value="1"/>
</dbReference>
<gene>
    <name evidence="5" type="ORF">KFL_000380410</name>
</gene>
<sequence>MLLLESQLMGRCMSRRPKWPSGEVDINSFGVFPAVGMKTRAKVAAEQMSLRATTILRSLNSLKRIQGSEEQSSSRKARRHDEGHLAVRRVQPYGTKKGNEKPGAVMRVGPVLKLEKELRGRTIVVQLRLDGGHLQSKPSCGQLGSVATAAGSCKVDEDRVGRTSLSPGGDPGMDAGVPLSTPAAAIPLPMHVDQLSGPNNQEESGLGQGQPLGEDQQHARHENWAQTSHAEAAIQFGSSQREMQHHESARGAAAVAERGEHSGVGAAGVNGGEPDSSGHSKLRSCRSGGGQNHNSASENEQQAESSGRARVRRRLFDPPTTEELENFFAEAESSVQKSFEEKYNFDLENESPLPGRFEWTRLR</sequence>
<evidence type="ECO:0000313" key="6">
    <source>
        <dbReference type="Proteomes" id="UP000054558"/>
    </source>
</evidence>
<evidence type="ECO:0000256" key="2">
    <source>
        <dbReference type="ARBA" id="ARBA00023013"/>
    </source>
</evidence>
<evidence type="ECO:0000259" key="4">
    <source>
        <dbReference type="Pfam" id="PF02234"/>
    </source>
</evidence>
<feature type="domain" description="Cyclin-dependent kinase inhibitor" evidence="4">
    <location>
        <begin position="315"/>
        <end position="362"/>
    </location>
</feature>
<name>A0A1Y1HS44_KLENI</name>
<organism evidence="5 6">
    <name type="scientific">Klebsormidium nitens</name>
    <name type="common">Green alga</name>
    <name type="synonym">Ulothrix nitens</name>
    <dbReference type="NCBI Taxonomy" id="105231"/>
    <lineage>
        <taxon>Eukaryota</taxon>
        <taxon>Viridiplantae</taxon>
        <taxon>Streptophyta</taxon>
        <taxon>Klebsormidiophyceae</taxon>
        <taxon>Klebsormidiales</taxon>
        <taxon>Klebsormidiaceae</taxon>
        <taxon>Klebsormidium</taxon>
    </lineage>
</organism>
<dbReference type="GO" id="GO:0004861">
    <property type="term" value="F:cyclin-dependent protein serine/threonine kinase inhibitor activity"/>
    <property type="evidence" value="ECO:0007669"/>
    <property type="project" value="InterPro"/>
</dbReference>
<dbReference type="GO" id="GO:0005634">
    <property type="term" value="C:nucleus"/>
    <property type="evidence" value="ECO:0007669"/>
    <property type="project" value="InterPro"/>
</dbReference>
<reference evidence="5 6" key="1">
    <citation type="journal article" date="2014" name="Nat. Commun.">
        <title>Klebsormidium flaccidum genome reveals primary factors for plant terrestrial adaptation.</title>
        <authorList>
            <person name="Hori K."/>
            <person name="Maruyama F."/>
            <person name="Fujisawa T."/>
            <person name="Togashi T."/>
            <person name="Yamamoto N."/>
            <person name="Seo M."/>
            <person name="Sato S."/>
            <person name="Yamada T."/>
            <person name="Mori H."/>
            <person name="Tajima N."/>
            <person name="Moriyama T."/>
            <person name="Ikeuchi M."/>
            <person name="Watanabe M."/>
            <person name="Wada H."/>
            <person name="Kobayashi K."/>
            <person name="Saito M."/>
            <person name="Masuda T."/>
            <person name="Sasaki-Sekimoto Y."/>
            <person name="Mashiguchi K."/>
            <person name="Awai K."/>
            <person name="Shimojima M."/>
            <person name="Masuda S."/>
            <person name="Iwai M."/>
            <person name="Nobusawa T."/>
            <person name="Narise T."/>
            <person name="Kondo S."/>
            <person name="Saito H."/>
            <person name="Sato R."/>
            <person name="Murakawa M."/>
            <person name="Ihara Y."/>
            <person name="Oshima-Yamada Y."/>
            <person name="Ohtaka K."/>
            <person name="Satoh M."/>
            <person name="Sonobe K."/>
            <person name="Ishii M."/>
            <person name="Ohtani R."/>
            <person name="Kanamori-Sato M."/>
            <person name="Honoki R."/>
            <person name="Miyazaki D."/>
            <person name="Mochizuki H."/>
            <person name="Umetsu J."/>
            <person name="Higashi K."/>
            <person name="Shibata D."/>
            <person name="Kamiya Y."/>
            <person name="Sato N."/>
            <person name="Nakamura Y."/>
            <person name="Tabata S."/>
            <person name="Ida S."/>
            <person name="Kurokawa K."/>
            <person name="Ohta H."/>
        </authorList>
    </citation>
    <scope>NUCLEOTIDE SEQUENCE [LARGE SCALE GENOMIC DNA]</scope>
    <source>
        <strain evidence="5 6">NIES-2285</strain>
    </source>
</reference>
<protein>
    <submittedName>
        <fullName evidence="5">Cyclin-dependent kinase inhibitor family protein</fullName>
    </submittedName>
</protein>
<dbReference type="AlphaFoldDB" id="A0A1Y1HS44"/>
<evidence type="ECO:0000256" key="3">
    <source>
        <dbReference type="SAM" id="MobiDB-lite"/>
    </source>
</evidence>
<accession>A0A1Y1HS44</accession>
<dbReference type="Pfam" id="PF02234">
    <property type="entry name" value="CDI"/>
    <property type="match status" value="1"/>
</dbReference>
<evidence type="ECO:0000313" key="5">
    <source>
        <dbReference type="EMBL" id="GAQ79811.1"/>
    </source>
</evidence>
<dbReference type="Proteomes" id="UP000054558">
    <property type="component" value="Unassembled WGS sequence"/>
</dbReference>
<dbReference type="OrthoDB" id="6373236at2759"/>
<dbReference type="InterPro" id="IPR044275">
    <property type="entry name" value="KRP"/>
</dbReference>
<keyword evidence="2" id="KW-0649">Protein kinase inhibitor</keyword>
<dbReference type="GO" id="GO:0051726">
    <property type="term" value="P:regulation of cell cycle"/>
    <property type="evidence" value="ECO:0007669"/>
    <property type="project" value="InterPro"/>
</dbReference>
<proteinExistence type="inferred from homology"/>
<dbReference type="EMBL" id="DF236987">
    <property type="protein sequence ID" value="GAQ79811.1"/>
    <property type="molecule type" value="Genomic_DNA"/>
</dbReference>
<dbReference type="InterPro" id="IPR003175">
    <property type="entry name" value="CDI_dom"/>
</dbReference>
<dbReference type="InterPro" id="IPR044898">
    <property type="entry name" value="CDI_dom_sf"/>
</dbReference>
<feature type="region of interest" description="Disordered" evidence="3">
    <location>
        <begin position="190"/>
        <end position="322"/>
    </location>
</feature>